<evidence type="ECO:0000313" key="9">
    <source>
        <dbReference type="EMBL" id="KAK3052920.1"/>
    </source>
</evidence>
<dbReference type="AlphaFoldDB" id="A0AAJ0DLU8"/>
<dbReference type="InterPro" id="IPR010987">
    <property type="entry name" value="Glutathione-S-Trfase_C-like"/>
</dbReference>
<dbReference type="EC" id="2.5.1.18" evidence="2"/>
<feature type="domain" description="GST C-terminal" evidence="8">
    <location>
        <begin position="92"/>
        <end position="218"/>
    </location>
</feature>
<dbReference type="CDD" id="cd03048">
    <property type="entry name" value="GST_N_Ure2p_like"/>
    <property type="match status" value="1"/>
</dbReference>
<accession>A0AAJ0DLU8</accession>
<dbReference type="Gene3D" id="3.40.30.10">
    <property type="entry name" value="Glutaredoxin"/>
    <property type="match status" value="1"/>
</dbReference>
<proteinExistence type="inferred from homology"/>
<evidence type="ECO:0000256" key="1">
    <source>
        <dbReference type="ARBA" id="ARBA00007409"/>
    </source>
</evidence>
<feature type="domain" description="GST N-terminal" evidence="7">
    <location>
        <begin position="5"/>
        <end position="86"/>
    </location>
</feature>
<dbReference type="InterPro" id="IPR036249">
    <property type="entry name" value="Thioredoxin-like_sf"/>
</dbReference>
<dbReference type="PROSITE" id="PS50404">
    <property type="entry name" value="GST_NTER"/>
    <property type="match status" value="1"/>
</dbReference>
<dbReference type="GO" id="GO:0005737">
    <property type="term" value="C:cytoplasm"/>
    <property type="evidence" value="ECO:0007669"/>
    <property type="project" value="UniProtKB-ARBA"/>
</dbReference>
<comment type="catalytic activity">
    <reaction evidence="4">
        <text>RX + glutathione = an S-substituted glutathione + a halide anion + H(+)</text>
        <dbReference type="Rhea" id="RHEA:16437"/>
        <dbReference type="ChEBI" id="CHEBI:15378"/>
        <dbReference type="ChEBI" id="CHEBI:16042"/>
        <dbReference type="ChEBI" id="CHEBI:17792"/>
        <dbReference type="ChEBI" id="CHEBI:57925"/>
        <dbReference type="ChEBI" id="CHEBI:90779"/>
        <dbReference type="EC" id="2.5.1.18"/>
    </reaction>
</comment>
<dbReference type="Pfam" id="PF00043">
    <property type="entry name" value="GST_C"/>
    <property type="match status" value="1"/>
</dbReference>
<dbReference type="Gene3D" id="1.20.1050.10">
    <property type="match status" value="1"/>
</dbReference>
<dbReference type="Proteomes" id="UP001271007">
    <property type="component" value="Unassembled WGS sequence"/>
</dbReference>
<dbReference type="SUPFAM" id="SSF52833">
    <property type="entry name" value="Thioredoxin-like"/>
    <property type="match status" value="1"/>
</dbReference>
<comment type="caution">
    <text evidence="9">The sequence shown here is derived from an EMBL/GenBank/DDBJ whole genome shotgun (WGS) entry which is preliminary data.</text>
</comment>
<evidence type="ECO:0000259" key="8">
    <source>
        <dbReference type="PROSITE" id="PS50405"/>
    </source>
</evidence>
<dbReference type="SFLD" id="SFLDG00358">
    <property type="entry name" value="Main_(cytGST)"/>
    <property type="match status" value="1"/>
</dbReference>
<keyword evidence="3" id="KW-0808">Transferase</keyword>
<dbReference type="EMBL" id="JAWDJX010000018">
    <property type="protein sequence ID" value="KAK3052920.1"/>
    <property type="molecule type" value="Genomic_DNA"/>
</dbReference>
<dbReference type="InterPro" id="IPR004045">
    <property type="entry name" value="Glutathione_S-Trfase_N"/>
</dbReference>
<dbReference type="InterPro" id="IPR036282">
    <property type="entry name" value="Glutathione-S-Trfase_C_sf"/>
</dbReference>
<dbReference type="SFLD" id="SFLDS00019">
    <property type="entry name" value="Glutathione_Transferase_(cytos"/>
    <property type="match status" value="1"/>
</dbReference>
<comment type="function">
    <text evidence="5">Involved in the oxidative stress response and detoxification.</text>
</comment>
<evidence type="ECO:0000313" key="10">
    <source>
        <dbReference type="Proteomes" id="UP001271007"/>
    </source>
</evidence>
<dbReference type="SFLD" id="SFLDG01151">
    <property type="entry name" value="Main.2:_Nu-like"/>
    <property type="match status" value="1"/>
</dbReference>
<evidence type="ECO:0000256" key="5">
    <source>
        <dbReference type="ARBA" id="ARBA00060024"/>
    </source>
</evidence>
<evidence type="ECO:0000256" key="3">
    <source>
        <dbReference type="ARBA" id="ARBA00022679"/>
    </source>
</evidence>
<organism evidence="9 10">
    <name type="scientific">Extremus antarcticus</name>
    <dbReference type="NCBI Taxonomy" id="702011"/>
    <lineage>
        <taxon>Eukaryota</taxon>
        <taxon>Fungi</taxon>
        <taxon>Dikarya</taxon>
        <taxon>Ascomycota</taxon>
        <taxon>Pezizomycotina</taxon>
        <taxon>Dothideomycetes</taxon>
        <taxon>Dothideomycetidae</taxon>
        <taxon>Mycosphaerellales</taxon>
        <taxon>Extremaceae</taxon>
        <taxon>Extremus</taxon>
    </lineage>
</organism>
<evidence type="ECO:0000256" key="4">
    <source>
        <dbReference type="ARBA" id="ARBA00047960"/>
    </source>
</evidence>
<dbReference type="PANTHER" id="PTHR44051:SF3">
    <property type="entry name" value="TRANSCRIPTIONAL REGULATOR URE2"/>
    <property type="match status" value="1"/>
</dbReference>
<evidence type="ECO:0000256" key="2">
    <source>
        <dbReference type="ARBA" id="ARBA00012452"/>
    </source>
</evidence>
<keyword evidence="10" id="KW-1185">Reference proteome</keyword>
<name>A0AAJ0DLU8_9PEZI</name>
<sequence length="220" mass="25180">MSSTKPIHLYSHASGPNPWKVAIILEELGLPYETEFVDFGVIKQKPYTDVNPNGRVPSIKDPNTGITLWESGAIIDYLIDTYDKEGKLSYTEFPQKYEQRCWEHFQMSGQGPYFGQLAWFKMFHSEKNITSVIDRYGNEVKRVLSVLEAQLTKTGTGYLVGDKACYADLMFITWNLFAPSLVEGLDWKSEYPKSYEWHQKIIARPAVAKVLEEKKKASGH</sequence>
<dbReference type="PROSITE" id="PS50405">
    <property type="entry name" value="GST_CTER"/>
    <property type="match status" value="1"/>
</dbReference>
<dbReference type="PANTHER" id="PTHR44051">
    <property type="entry name" value="GLUTATHIONE S-TRANSFERASE-RELATED"/>
    <property type="match status" value="1"/>
</dbReference>
<comment type="similarity">
    <text evidence="1 6">Belongs to the GST superfamily.</text>
</comment>
<evidence type="ECO:0000256" key="6">
    <source>
        <dbReference type="RuleBase" id="RU003494"/>
    </source>
</evidence>
<dbReference type="SUPFAM" id="SSF47616">
    <property type="entry name" value="GST C-terminal domain-like"/>
    <property type="match status" value="1"/>
</dbReference>
<gene>
    <name evidence="9" type="ORF">LTR09_005984</name>
</gene>
<dbReference type="InterPro" id="IPR004046">
    <property type="entry name" value="GST_C"/>
</dbReference>
<evidence type="ECO:0000259" key="7">
    <source>
        <dbReference type="PROSITE" id="PS50404"/>
    </source>
</evidence>
<protein>
    <recommendedName>
        <fullName evidence="2">glutathione transferase</fullName>
        <ecNumber evidence="2">2.5.1.18</ecNumber>
    </recommendedName>
</protein>
<dbReference type="FunFam" id="1.20.1050.130:FF:000016">
    <property type="entry name" value="Glutathione S-transferase 1"/>
    <property type="match status" value="1"/>
</dbReference>
<dbReference type="GO" id="GO:0004364">
    <property type="term" value="F:glutathione transferase activity"/>
    <property type="evidence" value="ECO:0007669"/>
    <property type="project" value="UniProtKB-EC"/>
</dbReference>
<reference evidence="9" key="1">
    <citation type="submission" date="2023-04" db="EMBL/GenBank/DDBJ databases">
        <title>Black Yeasts Isolated from many extreme environments.</title>
        <authorList>
            <person name="Coleine C."/>
            <person name="Stajich J.E."/>
            <person name="Selbmann L."/>
        </authorList>
    </citation>
    <scope>NUCLEOTIDE SEQUENCE</scope>
    <source>
        <strain evidence="9">CCFEE 5312</strain>
    </source>
</reference>
<dbReference type="InterPro" id="IPR040079">
    <property type="entry name" value="Glutathione_S-Trfase"/>
</dbReference>
<dbReference type="GO" id="GO:0005634">
    <property type="term" value="C:nucleus"/>
    <property type="evidence" value="ECO:0007669"/>
    <property type="project" value="UniProtKB-ARBA"/>
</dbReference>
<dbReference type="Pfam" id="PF02798">
    <property type="entry name" value="GST_N"/>
    <property type="match status" value="1"/>
</dbReference>